<sequence>MKKLVLVVDDSPALRMLLEAMLKQQYKVVAAGDGLSALMWLNNGNTPDLIITDIQMPQMDGWELTGILNDNPLYNDIPVMVLTGTRVDNLTMVPSNVVNVIQKPFDPTHLVNLVDVQLNSTPIEAMS</sequence>
<accession>A0ABS3YHR4</accession>
<keyword evidence="1 2" id="KW-0597">Phosphoprotein</keyword>
<dbReference type="PANTHER" id="PTHR44591:SF3">
    <property type="entry name" value="RESPONSE REGULATORY DOMAIN-CONTAINING PROTEIN"/>
    <property type="match status" value="1"/>
</dbReference>
<dbReference type="SMART" id="SM00448">
    <property type="entry name" value="REC"/>
    <property type="match status" value="1"/>
</dbReference>
<dbReference type="Proteomes" id="UP000679126">
    <property type="component" value="Unassembled WGS sequence"/>
</dbReference>
<name>A0ABS3YHR4_9BACT</name>
<evidence type="ECO:0000256" key="2">
    <source>
        <dbReference type="PROSITE-ProRule" id="PRU00169"/>
    </source>
</evidence>
<dbReference type="InterPro" id="IPR001789">
    <property type="entry name" value="Sig_transdc_resp-reg_receiver"/>
</dbReference>
<comment type="caution">
    <text evidence="4">The sequence shown here is derived from an EMBL/GenBank/DDBJ whole genome shotgun (WGS) entry which is preliminary data.</text>
</comment>
<evidence type="ECO:0000256" key="1">
    <source>
        <dbReference type="ARBA" id="ARBA00022553"/>
    </source>
</evidence>
<proteinExistence type="predicted"/>
<organism evidence="4 5">
    <name type="scientific">Chitinophaga chungangae</name>
    <dbReference type="NCBI Taxonomy" id="2821488"/>
    <lineage>
        <taxon>Bacteria</taxon>
        <taxon>Pseudomonadati</taxon>
        <taxon>Bacteroidota</taxon>
        <taxon>Chitinophagia</taxon>
        <taxon>Chitinophagales</taxon>
        <taxon>Chitinophagaceae</taxon>
        <taxon>Chitinophaga</taxon>
    </lineage>
</organism>
<dbReference type="RefSeq" id="WP_209147350.1">
    <property type="nucleotide sequence ID" value="NZ_JAGHKP010000003.1"/>
</dbReference>
<feature type="modified residue" description="4-aspartylphosphate" evidence="2">
    <location>
        <position position="53"/>
    </location>
</feature>
<dbReference type="EMBL" id="JAGHKP010000003">
    <property type="protein sequence ID" value="MBO9154231.1"/>
    <property type="molecule type" value="Genomic_DNA"/>
</dbReference>
<protein>
    <submittedName>
        <fullName evidence="4">Response regulator</fullName>
    </submittedName>
</protein>
<dbReference type="PANTHER" id="PTHR44591">
    <property type="entry name" value="STRESS RESPONSE REGULATOR PROTEIN 1"/>
    <property type="match status" value="1"/>
</dbReference>
<feature type="domain" description="Response regulatory" evidence="3">
    <location>
        <begin position="4"/>
        <end position="118"/>
    </location>
</feature>
<dbReference type="InterPro" id="IPR050595">
    <property type="entry name" value="Bact_response_regulator"/>
</dbReference>
<dbReference type="Pfam" id="PF00072">
    <property type="entry name" value="Response_reg"/>
    <property type="match status" value="1"/>
</dbReference>
<gene>
    <name evidence="4" type="ORF">J7I43_18540</name>
</gene>
<dbReference type="Gene3D" id="3.40.50.2300">
    <property type="match status" value="1"/>
</dbReference>
<reference evidence="5" key="1">
    <citation type="submission" date="2021-03" db="EMBL/GenBank/DDBJ databases">
        <title>Assistant Professor.</title>
        <authorList>
            <person name="Huq M.A."/>
        </authorList>
    </citation>
    <scope>NUCLEOTIDE SEQUENCE [LARGE SCALE GENOMIC DNA]</scope>
    <source>
        <strain evidence="5">MAH-28</strain>
    </source>
</reference>
<dbReference type="InterPro" id="IPR011006">
    <property type="entry name" value="CheY-like_superfamily"/>
</dbReference>
<dbReference type="SUPFAM" id="SSF52172">
    <property type="entry name" value="CheY-like"/>
    <property type="match status" value="1"/>
</dbReference>
<evidence type="ECO:0000313" key="5">
    <source>
        <dbReference type="Proteomes" id="UP000679126"/>
    </source>
</evidence>
<evidence type="ECO:0000313" key="4">
    <source>
        <dbReference type="EMBL" id="MBO9154231.1"/>
    </source>
</evidence>
<evidence type="ECO:0000259" key="3">
    <source>
        <dbReference type="PROSITE" id="PS50110"/>
    </source>
</evidence>
<keyword evidence="5" id="KW-1185">Reference proteome</keyword>
<dbReference type="PROSITE" id="PS50110">
    <property type="entry name" value="RESPONSE_REGULATORY"/>
    <property type="match status" value="1"/>
</dbReference>